<dbReference type="Proteomes" id="UP001430356">
    <property type="component" value="Unassembled WGS sequence"/>
</dbReference>
<dbReference type="PANTHER" id="PTHR34284:SF1">
    <property type="entry name" value="FG-GAP REPEAT-CONTAINING PROTEIN"/>
    <property type="match status" value="1"/>
</dbReference>
<feature type="region of interest" description="Disordered" evidence="1">
    <location>
        <begin position="228"/>
        <end position="257"/>
    </location>
</feature>
<accession>A0AAW0F6U0</accession>
<organism evidence="3 4">
    <name type="scientific">Novymonas esmeraldas</name>
    <dbReference type="NCBI Taxonomy" id="1808958"/>
    <lineage>
        <taxon>Eukaryota</taxon>
        <taxon>Discoba</taxon>
        <taxon>Euglenozoa</taxon>
        <taxon>Kinetoplastea</taxon>
        <taxon>Metakinetoplastina</taxon>
        <taxon>Trypanosomatida</taxon>
        <taxon>Trypanosomatidae</taxon>
        <taxon>Novymonas</taxon>
    </lineage>
</organism>
<evidence type="ECO:0000313" key="3">
    <source>
        <dbReference type="EMBL" id="KAK7202003.1"/>
    </source>
</evidence>
<sequence>MRARDIIIIGVAFVCSIICWSQEGSLSFQRGFVIPIFDNELTEEIMPKPLLVDPDGSGSRVLLTSTSAGRLSIYNTHYARRRIDDAFVHLNPFKELDVYTNIVGIGAGYTDPNSKIMMCAIVTNDYQLLGVSIHTERPTILWRAEIVSSVHWTDLTHASISIVPERNWDDDVGMVAVAVKATDKAGVDMMVYAAFDAKTGARRWSYFSDGGNEMDDVVREAADNMAQPIDDTATMRSPLGEGGAKGDPQRSEHLQGRKFEQPWQSFPESMMAAMPHRFTHPWDVQLLPHVFYRPKAKKKVRSSRGRGGRRATLRYNDQVVNMAADDYGAFGDRLSSLTQWLSRSTRKASTNKPQRRRSRPSNVFVFHGEQGVEVVHMYTGNTVASVMPLKSDGTCYDDINDDLVLEAISTQIGPRSVMYATHGVDLEYDCLGFIESGVPLASSELFNATVCDTQGFFGNLDLIHHFVDGDVRGEEAPHALNTLELLGSRNVASSTTLATPPLVVQVQQSMGGGLHVVERYAVFMINTGLVTCIDPSRRRVLWRAQTGARFAANPSDNMAETTRDRNPGVSPLPQMVPYSLMQKNRFTDVTFVGGGKEQFRRVDTYVLAVGEKELSIIKTKNGKVTRSIVLTEPAVAPVLVVDFNGDGTNDLIIVSKYNIFGFIGSSQASSETVAALMLLLVGLLGILFAVREKNIAEGGEDDYTLPVHTGDKVQRKKTIKRSTD</sequence>
<evidence type="ECO:0000256" key="1">
    <source>
        <dbReference type="SAM" id="MobiDB-lite"/>
    </source>
</evidence>
<reference evidence="3 4" key="1">
    <citation type="journal article" date="2021" name="MBio">
        <title>A New Model Trypanosomatid, Novymonas esmeraldas: Genomic Perception of Its 'Candidatus Pandoraea novymonadis' Endosymbiont.</title>
        <authorList>
            <person name="Zakharova A."/>
            <person name="Saura A."/>
            <person name="Butenko A."/>
            <person name="Podesvova L."/>
            <person name="Warmusova S."/>
            <person name="Kostygov A.Y."/>
            <person name="Nenarokova A."/>
            <person name="Lukes J."/>
            <person name="Opperdoes F.R."/>
            <person name="Yurchenko V."/>
        </authorList>
    </citation>
    <scope>NUCLEOTIDE SEQUENCE [LARGE SCALE GENOMIC DNA]</scope>
    <source>
        <strain evidence="3 4">E262AT.01</strain>
    </source>
</reference>
<evidence type="ECO:0000256" key="2">
    <source>
        <dbReference type="SAM" id="Phobius"/>
    </source>
</evidence>
<keyword evidence="4" id="KW-1185">Reference proteome</keyword>
<feature type="transmembrane region" description="Helical" evidence="2">
    <location>
        <begin position="672"/>
        <end position="690"/>
    </location>
</feature>
<gene>
    <name evidence="3" type="ORF">NESM_000268400</name>
</gene>
<feature type="compositionally biased region" description="Basic and acidic residues" evidence="1">
    <location>
        <begin position="247"/>
        <end position="257"/>
    </location>
</feature>
<dbReference type="AlphaFoldDB" id="A0AAW0F6U0"/>
<keyword evidence="2" id="KW-1133">Transmembrane helix</keyword>
<comment type="caution">
    <text evidence="3">The sequence shown here is derived from an EMBL/GenBank/DDBJ whole genome shotgun (WGS) entry which is preliminary data.</text>
</comment>
<proteinExistence type="predicted"/>
<dbReference type="EMBL" id="JAECZO010000023">
    <property type="protein sequence ID" value="KAK7202003.1"/>
    <property type="molecule type" value="Genomic_DNA"/>
</dbReference>
<dbReference type="PANTHER" id="PTHR34284">
    <property type="entry name" value="FG-GAP REPEAT-CONTAINING PROTEIN"/>
    <property type="match status" value="1"/>
</dbReference>
<protein>
    <submittedName>
        <fullName evidence="3">Uncharacterized protein</fullName>
    </submittedName>
</protein>
<keyword evidence="2" id="KW-0472">Membrane</keyword>
<evidence type="ECO:0000313" key="4">
    <source>
        <dbReference type="Proteomes" id="UP001430356"/>
    </source>
</evidence>
<name>A0AAW0F6U0_9TRYP</name>
<keyword evidence="2" id="KW-0812">Transmembrane</keyword>